<dbReference type="Pfam" id="PF10604">
    <property type="entry name" value="Polyketide_cyc2"/>
    <property type="match status" value="1"/>
</dbReference>
<dbReference type="Gene3D" id="3.30.530.20">
    <property type="match status" value="1"/>
</dbReference>
<gene>
    <name evidence="1" type="ORF">BO97DRAFT_377739</name>
</gene>
<dbReference type="EMBL" id="KZ824324">
    <property type="protein sequence ID" value="RAL07836.1"/>
    <property type="molecule type" value="Genomic_DNA"/>
</dbReference>
<protein>
    <recommendedName>
        <fullName evidence="3">Polyketide cyclase/dehydrase</fullName>
    </recommendedName>
</protein>
<dbReference type="SUPFAM" id="SSF55961">
    <property type="entry name" value="Bet v1-like"/>
    <property type="match status" value="1"/>
</dbReference>
<dbReference type="AlphaFoldDB" id="A0A395HJN8"/>
<dbReference type="InterPro" id="IPR019587">
    <property type="entry name" value="Polyketide_cyclase/dehydratase"/>
</dbReference>
<dbReference type="Proteomes" id="UP000248961">
    <property type="component" value="Unassembled WGS sequence"/>
</dbReference>
<evidence type="ECO:0008006" key="3">
    <source>
        <dbReference type="Google" id="ProtNLM"/>
    </source>
</evidence>
<reference evidence="1 2" key="1">
    <citation type="submission" date="2018-02" db="EMBL/GenBank/DDBJ databases">
        <title>The genomes of Aspergillus section Nigri reveals drivers in fungal speciation.</title>
        <authorList>
            <consortium name="DOE Joint Genome Institute"/>
            <person name="Vesth T.C."/>
            <person name="Nybo J."/>
            <person name="Theobald S."/>
            <person name="Brandl J."/>
            <person name="Frisvad J.C."/>
            <person name="Nielsen K.F."/>
            <person name="Lyhne E.K."/>
            <person name="Kogle M.E."/>
            <person name="Kuo A."/>
            <person name="Riley R."/>
            <person name="Clum A."/>
            <person name="Nolan M."/>
            <person name="Lipzen A."/>
            <person name="Salamov A."/>
            <person name="Henrissat B."/>
            <person name="Wiebenga A."/>
            <person name="De vries R.P."/>
            <person name="Grigoriev I.V."/>
            <person name="Mortensen U.H."/>
            <person name="Andersen M.R."/>
            <person name="Baker S.E."/>
        </authorList>
    </citation>
    <scope>NUCLEOTIDE SEQUENCE [LARGE SCALE GENOMIC DNA]</scope>
    <source>
        <strain evidence="1 2">CBS 101889</strain>
    </source>
</reference>
<keyword evidence="2" id="KW-1185">Reference proteome</keyword>
<accession>A0A395HJN8</accession>
<evidence type="ECO:0000313" key="2">
    <source>
        <dbReference type="Proteomes" id="UP000248961"/>
    </source>
</evidence>
<name>A0A395HJN8_ASPHC</name>
<dbReference type="RefSeq" id="XP_025546990.1">
    <property type="nucleotide sequence ID" value="XM_025693074.1"/>
</dbReference>
<dbReference type="InterPro" id="IPR023393">
    <property type="entry name" value="START-like_dom_sf"/>
</dbReference>
<dbReference type="VEuPathDB" id="FungiDB:BO97DRAFT_377739"/>
<dbReference type="STRING" id="1450537.A0A395HJN8"/>
<dbReference type="PANTHER" id="PTHR36166">
    <property type="entry name" value="CHROMOSOME 9, WHOLE GENOME SHOTGUN SEQUENCE"/>
    <property type="match status" value="1"/>
</dbReference>
<proteinExistence type="predicted"/>
<dbReference type="PANTHER" id="PTHR36166:SF1">
    <property type="entry name" value="SRPBCC DOMAIN-CONTAINING PROTEIN"/>
    <property type="match status" value="1"/>
</dbReference>
<dbReference type="CDD" id="cd07822">
    <property type="entry name" value="SRPBCC_4"/>
    <property type="match status" value="1"/>
</dbReference>
<sequence length="147" mass="16577">MIETQIEIAAPPSRVRAVLLDSAKYPEWHTSIIHLLEPEDNTKTLATLQQGDVVRCDIEGMKFDAKITENSERLLQWQGPPVFGLIAGLHGFHMEPTQDGSGTVFRQTEVFTGPISFLMRPSLLGRRVMGQFGRFNADLKRRAEELE</sequence>
<dbReference type="GeneID" id="37197363"/>
<dbReference type="OrthoDB" id="509124at2759"/>
<organism evidence="1 2">
    <name type="scientific">Aspergillus homomorphus (strain CBS 101889)</name>
    <dbReference type="NCBI Taxonomy" id="1450537"/>
    <lineage>
        <taxon>Eukaryota</taxon>
        <taxon>Fungi</taxon>
        <taxon>Dikarya</taxon>
        <taxon>Ascomycota</taxon>
        <taxon>Pezizomycotina</taxon>
        <taxon>Eurotiomycetes</taxon>
        <taxon>Eurotiomycetidae</taxon>
        <taxon>Eurotiales</taxon>
        <taxon>Aspergillaceae</taxon>
        <taxon>Aspergillus</taxon>
        <taxon>Aspergillus subgen. Circumdati</taxon>
    </lineage>
</organism>
<evidence type="ECO:0000313" key="1">
    <source>
        <dbReference type="EMBL" id="RAL07836.1"/>
    </source>
</evidence>